<name>I4HRJ8_MICAE</name>
<dbReference type="EMBL" id="CAIN01000170">
    <property type="protein sequence ID" value="CCI24672.1"/>
    <property type="molecule type" value="Genomic_DNA"/>
</dbReference>
<evidence type="ECO:0000313" key="2">
    <source>
        <dbReference type="Proteomes" id="UP000005291"/>
    </source>
</evidence>
<evidence type="ECO:0000313" key="1">
    <source>
        <dbReference type="EMBL" id="CCI24672.1"/>
    </source>
</evidence>
<dbReference type="HOGENOM" id="CLU_1990071_0_0_3"/>
<comment type="caution">
    <text evidence="1">The sequence shown here is derived from an EMBL/GenBank/DDBJ whole genome shotgun (WGS) entry which is preliminary data.</text>
</comment>
<protein>
    <submittedName>
        <fullName evidence="1">Uncharacterized protein</fullName>
    </submittedName>
</protein>
<accession>I4HRJ8</accession>
<dbReference type="AlphaFoldDB" id="I4HRJ8"/>
<sequence>MLIVKLAWDLFRIATGLKGGVELLDYQESTESKLYKRVYKDEILRIINKASSTSSSNLNQTTFMKYYRQTINKNDVVDRPSQTSDGLQAQIEYALEERNLGDYGHMRMHALHWAVKDYKQEFEKIDWQNQKDFLYEKYGEFLYKQYKKRF</sequence>
<organism evidence="1 2">
    <name type="scientific">Microcystis aeruginosa PCC 9808</name>
    <dbReference type="NCBI Taxonomy" id="1160284"/>
    <lineage>
        <taxon>Bacteria</taxon>
        <taxon>Bacillati</taxon>
        <taxon>Cyanobacteriota</taxon>
        <taxon>Cyanophyceae</taxon>
        <taxon>Oscillatoriophycideae</taxon>
        <taxon>Chroococcales</taxon>
        <taxon>Microcystaceae</taxon>
        <taxon>Microcystis</taxon>
    </lineage>
</organism>
<gene>
    <name evidence="1" type="ORF">MICAG_2510012</name>
</gene>
<dbReference type="RefSeq" id="WP_002793682.1">
    <property type="nucleotide sequence ID" value="NZ_HE973590.1"/>
</dbReference>
<dbReference type="Proteomes" id="UP000005291">
    <property type="component" value="Unassembled WGS sequence"/>
</dbReference>
<proteinExistence type="predicted"/>
<reference evidence="1 2" key="1">
    <citation type="submission" date="2012-04" db="EMBL/GenBank/DDBJ databases">
        <authorList>
            <person name="Genoscope - CEA"/>
        </authorList>
    </citation>
    <scope>NUCLEOTIDE SEQUENCE [LARGE SCALE GENOMIC DNA]</scope>
    <source>
        <strain evidence="1 2">9808</strain>
    </source>
</reference>